<evidence type="ECO:0000256" key="7">
    <source>
        <dbReference type="ARBA" id="ARBA00023004"/>
    </source>
</evidence>
<name>A0AAD7TRR6_9APHY</name>
<protein>
    <recommendedName>
        <fullName evidence="13">Cytochrome P450</fullName>
    </recommendedName>
</protein>
<evidence type="ECO:0008006" key="13">
    <source>
        <dbReference type="Google" id="ProtNLM"/>
    </source>
</evidence>
<evidence type="ECO:0000256" key="3">
    <source>
        <dbReference type="ARBA" id="ARBA00010617"/>
    </source>
</evidence>
<evidence type="ECO:0000313" key="11">
    <source>
        <dbReference type="EMBL" id="KAJ8473371.1"/>
    </source>
</evidence>
<dbReference type="InterPro" id="IPR002401">
    <property type="entry name" value="Cyt_P450_E_grp-I"/>
</dbReference>
<keyword evidence="5 9" id="KW-0479">Metal-binding</keyword>
<gene>
    <name evidence="11" type="ORF">ONZ51_g7907</name>
</gene>
<dbReference type="EMBL" id="JAPEVG010000225">
    <property type="protein sequence ID" value="KAJ8473371.1"/>
    <property type="molecule type" value="Genomic_DNA"/>
</dbReference>
<comment type="cofactor">
    <cofactor evidence="1 9">
        <name>heme</name>
        <dbReference type="ChEBI" id="CHEBI:30413"/>
    </cofactor>
</comment>
<comment type="similarity">
    <text evidence="3">Belongs to the cytochrome P450 family.</text>
</comment>
<evidence type="ECO:0000256" key="1">
    <source>
        <dbReference type="ARBA" id="ARBA00001971"/>
    </source>
</evidence>
<sequence length="549" mass="60966">MIHYVLLAALTWLAWKLVRALMPSRSQIDKLPGPPSTSWLTGHLPQIYDNQGWAFHGEIAKYGPVFKLQNTLGRPMLCVYDPVAMHSIAVKDAHIFEEMQWFLDLTYDTFGPGLLSTVGDTHRKQRKLINPVFSSKNLQRLTPVFYEVVGRLTQGIGALVKTGTAEVDMADFFGRTALELVGQAAVGHSFDPLTEIKHNPYSDALKAYLPTLYTLSSYFQLYAFLRPLIPPPLRRPLANLLPSRRMKAVLHILDTMHESAVEIYNEKKREAAANGLRNDDASDRAKDLMTVLLQANAGASEEDTLPEEELISQLSTFLFAATDTTSSALALTLHRLAGRTDVQEKLREEVQAAKRRHGGGAIPYDELVALPYLDAVCRETLRVHVVAPLRFREARADAVLPLSKPVRGTDGELLHSIFVPKGTRIFVLIQASNVSPELWGADAHEWRPERWLEPLPDALAGAKIPGVYSNLMTFWGGGRACIGFKFSQLEMKVVLAELLAAFSFEEAAKPIAWNIGEAIYPTIGQCSTRPEFPMKVTALKPASFTEATL</sequence>
<dbReference type="PRINTS" id="PR00385">
    <property type="entry name" value="P450"/>
</dbReference>
<dbReference type="GO" id="GO:0004497">
    <property type="term" value="F:monooxygenase activity"/>
    <property type="evidence" value="ECO:0007669"/>
    <property type="project" value="UniProtKB-KW"/>
</dbReference>
<keyword evidence="7 9" id="KW-0408">Iron</keyword>
<organism evidence="11 12">
    <name type="scientific">Trametes cubensis</name>
    <dbReference type="NCBI Taxonomy" id="1111947"/>
    <lineage>
        <taxon>Eukaryota</taxon>
        <taxon>Fungi</taxon>
        <taxon>Dikarya</taxon>
        <taxon>Basidiomycota</taxon>
        <taxon>Agaricomycotina</taxon>
        <taxon>Agaricomycetes</taxon>
        <taxon>Polyporales</taxon>
        <taxon>Polyporaceae</taxon>
        <taxon>Trametes</taxon>
    </lineage>
</organism>
<dbReference type="GO" id="GO:0005506">
    <property type="term" value="F:iron ion binding"/>
    <property type="evidence" value="ECO:0007669"/>
    <property type="project" value="InterPro"/>
</dbReference>
<feature type="signal peptide" evidence="10">
    <location>
        <begin position="1"/>
        <end position="20"/>
    </location>
</feature>
<evidence type="ECO:0000256" key="8">
    <source>
        <dbReference type="ARBA" id="ARBA00023033"/>
    </source>
</evidence>
<evidence type="ECO:0000256" key="2">
    <source>
        <dbReference type="ARBA" id="ARBA00005179"/>
    </source>
</evidence>
<dbReference type="InterPro" id="IPR036396">
    <property type="entry name" value="Cyt_P450_sf"/>
</dbReference>
<evidence type="ECO:0000256" key="9">
    <source>
        <dbReference type="PIRSR" id="PIRSR602401-1"/>
    </source>
</evidence>
<dbReference type="AlphaFoldDB" id="A0AAD7TRR6"/>
<dbReference type="InterPro" id="IPR050121">
    <property type="entry name" value="Cytochrome_P450_monoxygenase"/>
</dbReference>
<dbReference type="PANTHER" id="PTHR24305:SF166">
    <property type="entry name" value="CYTOCHROME P450 12A4, MITOCHONDRIAL-RELATED"/>
    <property type="match status" value="1"/>
</dbReference>
<comment type="caution">
    <text evidence="11">The sequence shown here is derived from an EMBL/GenBank/DDBJ whole genome shotgun (WGS) entry which is preliminary data.</text>
</comment>
<dbReference type="PANTHER" id="PTHR24305">
    <property type="entry name" value="CYTOCHROME P450"/>
    <property type="match status" value="1"/>
</dbReference>
<reference evidence="11" key="1">
    <citation type="submission" date="2022-11" db="EMBL/GenBank/DDBJ databases">
        <title>Genome Sequence of Cubamyces cubensis.</title>
        <authorList>
            <person name="Buettner E."/>
        </authorList>
    </citation>
    <scope>NUCLEOTIDE SEQUENCE</scope>
    <source>
        <strain evidence="11">MPL-01</strain>
    </source>
</reference>
<dbReference type="PRINTS" id="PR00463">
    <property type="entry name" value="EP450I"/>
</dbReference>
<dbReference type="GO" id="GO:0020037">
    <property type="term" value="F:heme binding"/>
    <property type="evidence" value="ECO:0007669"/>
    <property type="project" value="InterPro"/>
</dbReference>
<feature type="chain" id="PRO_5041936595" description="Cytochrome P450" evidence="10">
    <location>
        <begin position="21"/>
        <end position="549"/>
    </location>
</feature>
<keyword evidence="4 9" id="KW-0349">Heme</keyword>
<dbReference type="InterPro" id="IPR001128">
    <property type="entry name" value="Cyt_P450"/>
</dbReference>
<evidence type="ECO:0000313" key="12">
    <source>
        <dbReference type="Proteomes" id="UP001215151"/>
    </source>
</evidence>
<evidence type="ECO:0000256" key="10">
    <source>
        <dbReference type="SAM" id="SignalP"/>
    </source>
</evidence>
<keyword evidence="10" id="KW-0732">Signal</keyword>
<evidence type="ECO:0000256" key="6">
    <source>
        <dbReference type="ARBA" id="ARBA00023002"/>
    </source>
</evidence>
<keyword evidence="12" id="KW-1185">Reference proteome</keyword>
<dbReference type="SUPFAM" id="SSF48264">
    <property type="entry name" value="Cytochrome P450"/>
    <property type="match status" value="1"/>
</dbReference>
<dbReference type="Gene3D" id="1.10.630.10">
    <property type="entry name" value="Cytochrome P450"/>
    <property type="match status" value="1"/>
</dbReference>
<keyword evidence="8" id="KW-0503">Monooxygenase</keyword>
<evidence type="ECO:0000256" key="4">
    <source>
        <dbReference type="ARBA" id="ARBA00022617"/>
    </source>
</evidence>
<dbReference type="GO" id="GO:0016705">
    <property type="term" value="F:oxidoreductase activity, acting on paired donors, with incorporation or reduction of molecular oxygen"/>
    <property type="evidence" value="ECO:0007669"/>
    <property type="project" value="InterPro"/>
</dbReference>
<proteinExistence type="inferred from homology"/>
<evidence type="ECO:0000256" key="5">
    <source>
        <dbReference type="ARBA" id="ARBA00022723"/>
    </source>
</evidence>
<dbReference type="Proteomes" id="UP001215151">
    <property type="component" value="Unassembled WGS sequence"/>
</dbReference>
<dbReference type="Pfam" id="PF00067">
    <property type="entry name" value="p450"/>
    <property type="match status" value="1"/>
</dbReference>
<keyword evidence="6" id="KW-0560">Oxidoreductase</keyword>
<comment type="pathway">
    <text evidence="2">Secondary metabolite biosynthesis.</text>
</comment>
<feature type="binding site" description="axial binding residue" evidence="9">
    <location>
        <position position="481"/>
    </location>
    <ligand>
        <name>heme</name>
        <dbReference type="ChEBI" id="CHEBI:30413"/>
    </ligand>
    <ligandPart>
        <name>Fe</name>
        <dbReference type="ChEBI" id="CHEBI:18248"/>
    </ligandPart>
</feature>
<accession>A0AAD7TRR6</accession>